<reference evidence="2" key="1">
    <citation type="journal article" date="2019" name="Int. J. Syst. Evol. Microbiol.">
        <title>The Global Catalogue of Microorganisms (GCM) 10K type strain sequencing project: providing services to taxonomists for standard genome sequencing and annotation.</title>
        <authorList>
            <consortium name="The Broad Institute Genomics Platform"/>
            <consortium name="The Broad Institute Genome Sequencing Center for Infectious Disease"/>
            <person name="Wu L."/>
            <person name="Ma J."/>
        </authorList>
    </citation>
    <scope>NUCLEOTIDE SEQUENCE [LARGE SCALE GENOMIC DNA]</scope>
    <source>
        <strain evidence="2">CGMCC 4.7645</strain>
    </source>
</reference>
<evidence type="ECO:0000313" key="1">
    <source>
        <dbReference type="EMBL" id="MFD2422393.1"/>
    </source>
</evidence>
<dbReference type="Proteomes" id="UP001597417">
    <property type="component" value="Unassembled WGS sequence"/>
</dbReference>
<accession>A0ABW5G509</accession>
<dbReference type="RefSeq" id="WP_378271456.1">
    <property type="nucleotide sequence ID" value="NZ_JBHUKR010000028.1"/>
</dbReference>
<sequence length="276" mass="31235">MSRWIEGFRYQKYTDATRARIVLAAEASKLADLAAELVPIREHELRGDGSVAPDGTWVETAARVAAAAQELLTRAVVFARVGGISWQRVGDELEISRQSAHERYADAERRFRDELAELADRRPPDASEQTKYRLHPAAQEPETTAWDLDEWVARRQGLPGSDKKVIYPVSQGLRSNDQRVELAIRHKDRGEPVNHNSVHLERASDYKWSGAWRVVTIEDKEPILVGYLSPKSARSNRQTAKKWYAITASEVDVPGGPWKTRKEALLHLLSQHQTTQ</sequence>
<protein>
    <submittedName>
        <fullName evidence="1">Uncharacterized protein</fullName>
    </submittedName>
</protein>
<organism evidence="1 2">
    <name type="scientific">Amycolatopsis pigmentata</name>
    <dbReference type="NCBI Taxonomy" id="450801"/>
    <lineage>
        <taxon>Bacteria</taxon>
        <taxon>Bacillati</taxon>
        <taxon>Actinomycetota</taxon>
        <taxon>Actinomycetes</taxon>
        <taxon>Pseudonocardiales</taxon>
        <taxon>Pseudonocardiaceae</taxon>
        <taxon>Amycolatopsis</taxon>
    </lineage>
</organism>
<gene>
    <name evidence="1" type="ORF">ACFSXZ_39330</name>
</gene>
<dbReference type="EMBL" id="JBHUKR010000028">
    <property type="protein sequence ID" value="MFD2422393.1"/>
    <property type="molecule type" value="Genomic_DNA"/>
</dbReference>
<evidence type="ECO:0000313" key="2">
    <source>
        <dbReference type="Proteomes" id="UP001597417"/>
    </source>
</evidence>
<comment type="caution">
    <text evidence="1">The sequence shown here is derived from an EMBL/GenBank/DDBJ whole genome shotgun (WGS) entry which is preliminary data.</text>
</comment>
<name>A0ABW5G509_9PSEU</name>
<keyword evidence="2" id="KW-1185">Reference proteome</keyword>
<proteinExistence type="predicted"/>